<keyword evidence="2" id="KW-1185">Reference proteome</keyword>
<accession>A0A9Q3DMI6</accession>
<sequence length="131" mass="15363">MLPEFELLFRLYIDVPCSQVVGAAFHQRQIVDGKPREGVIYYISRKLKDSEARLYKDCTALMSFPNMKTTNRHMLKWKIAIQEYRGNVNIIYKEEKNHTNADGINRWPLDNVKRNPAYDPEAATKFPINLM</sequence>
<evidence type="ECO:0000313" key="2">
    <source>
        <dbReference type="Proteomes" id="UP000765509"/>
    </source>
</evidence>
<dbReference type="AlphaFoldDB" id="A0A9Q3DMI6"/>
<evidence type="ECO:0000313" key="1">
    <source>
        <dbReference type="EMBL" id="MBW0505889.1"/>
    </source>
</evidence>
<dbReference type="OrthoDB" id="5985335at2759"/>
<reference evidence="1" key="1">
    <citation type="submission" date="2021-03" db="EMBL/GenBank/DDBJ databases">
        <title>Draft genome sequence of rust myrtle Austropuccinia psidii MF-1, a brazilian biotype.</title>
        <authorList>
            <person name="Quecine M.C."/>
            <person name="Pachon D.M.R."/>
            <person name="Bonatelli M.L."/>
            <person name="Correr F.H."/>
            <person name="Franceschini L.M."/>
            <person name="Leite T.F."/>
            <person name="Margarido G.R.A."/>
            <person name="Almeida C.A."/>
            <person name="Ferrarezi J.A."/>
            <person name="Labate C.A."/>
        </authorList>
    </citation>
    <scope>NUCLEOTIDE SEQUENCE</scope>
    <source>
        <strain evidence="1">MF-1</strain>
    </source>
</reference>
<organism evidence="1 2">
    <name type="scientific">Austropuccinia psidii MF-1</name>
    <dbReference type="NCBI Taxonomy" id="1389203"/>
    <lineage>
        <taxon>Eukaryota</taxon>
        <taxon>Fungi</taxon>
        <taxon>Dikarya</taxon>
        <taxon>Basidiomycota</taxon>
        <taxon>Pucciniomycotina</taxon>
        <taxon>Pucciniomycetes</taxon>
        <taxon>Pucciniales</taxon>
        <taxon>Sphaerophragmiaceae</taxon>
        <taxon>Austropuccinia</taxon>
    </lineage>
</organism>
<gene>
    <name evidence="1" type="ORF">O181_045604</name>
</gene>
<comment type="caution">
    <text evidence="1">The sequence shown here is derived from an EMBL/GenBank/DDBJ whole genome shotgun (WGS) entry which is preliminary data.</text>
</comment>
<name>A0A9Q3DMI6_9BASI</name>
<protein>
    <submittedName>
        <fullName evidence="1">Uncharacterized protein</fullName>
    </submittedName>
</protein>
<dbReference type="EMBL" id="AVOT02018762">
    <property type="protein sequence ID" value="MBW0505889.1"/>
    <property type="molecule type" value="Genomic_DNA"/>
</dbReference>
<dbReference type="Proteomes" id="UP000765509">
    <property type="component" value="Unassembled WGS sequence"/>
</dbReference>
<proteinExistence type="predicted"/>